<dbReference type="SMART" id="SM00175">
    <property type="entry name" value="RAB"/>
    <property type="match status" value="1"/>
</dbReference>
<dbReference type="SMART" id="SM00173">
    <property type="entry name" value="RAS"/>
    <property type="match status" value="1"/>
</dbReference>
<dbReference type="GO" id="GO:0005525">
    <property type="term" value="F:GTP binding"/>
    <property type="evidence" value="ECO:0007669"/>
    <property type="project" value="InterPro"/>
</dbReference>
<accession>A0A8S1R692</accession>
<dbReference type="AlphaFoldDB" id="A0A8S1R692"/>
<dbReference type="PANTHER" id="PTHR19920:SF0">
    <property type="entry name" value="CYTOSOLIC IRON-SULFUR PROTEIN ASSEMBLY PROTEIN CIAO1-RELATED"/>
    <property type="match status" value="1"/>
</dbReference>
<dbReference type="SMART" id="SM00320">
    <property type="entry name" value="WD40"/>
    <property type="match status" value="4"/>
</dbReference>
<evidence type="ECO:0000313" key="2">
    <source>
        <dbReference type="EMBL" id="CAD8122833.1"/>
    </source>
</evidence>
<dbReference type="PROSITE" id="PS50294">
    <property type="entry name" value="WD_REPEATS_REGION"/>
    <property type="match status" value="2"/>
</dbReference>
<dbReference type="InterPro" id="IPR001806">
    <property type="entry name" value="Small_GTPase"/>
</dbReference>
<dbReference type="GO" id="GO:0003924">
    <property type="term" value="F:GTPase activity"/>
    <property type="evidence" value="ECO:0007669"/>
    <property type="project" value="InterPro"/>
</dbReference>
<dbReference type="GO" id="GO:0097361">
    <property type="term" value="C:cytosolic [4Fe-4S] assembly targeting complex"/>
    <property type="evidence" value="ECO:0007669"/>
    <property type="project" value="TreeGrafter"/>
</dbReference>
<evidence type="ECO:0000256" key="1">
    <source>
        <dbReference type="PROSITE-ProRule" id="PRU00221"/>
    </source>
</evidence>
<dbReference type="PROSITE" id="PS51419">
    <property type="entry name" value="RAB"/>
    <property type="match status" value="1"/>
</dbReference>
<protein>
    <submittedName>
        <fullName evidence="2">Uncharacterized protein</fullName>
    </submittedName>
</protein>
<gene>
    <name evidence="2" type="ORF">PSON_ATCC_30995.1.T1400172</name>
</gene>
<dbReference type="PROSITE" id="PS50082">
    <property type="entry name" value="WD_REPEATS_2"/>
    <property type="match status" value="3"/>
</dbReference>
<comment type="caution">
    <text evidence="2">The sequence shown here is derived from an EMBL/GenBank/DDBJ whole genome shotgun (WGS) entry which is preliminary data.</text>
</comment>
<reference evidence="2" key="1">
    <citation type="submission" date="2021-01" db="EMBL/GenBank/DDBJ databases">
        <authorList>
            <consortium name="Genoscope - CEA"/>
            <person name="William W."/>
        </authorList>
    </citation>
    <scope>NUCLEOTIDE SEQUENCE</scope>
</reference>
<dbReference type="EMBL" id="CAJJDN010000140">
    <property type="protein sequence ID" value="CAD8122833.1"/>
    <property type="molecule type" value="Genomic_DNA"/>
</dbReference>
<name>A0A8S1R692_9CILI</name>
<proteinExistence type="predicted"/>
<dbReference type="Pfam" id="PF00071">
    <property type="entry name" value="Ras"/>
    <property type="match status" value="1"/>
</dbReference>
<dbReference type="PANTHER" id="PTHR19920">
    <property type="entry name" value="WD40 PROTEIN CIAO1"/>
    <property type="match status" value="1"/>
</dbReference>
<feature type="repeat" description="WD" evidence="1">
    <location>
        <begin position="469"/>
        <end position="501"/>
    </location>
</feature>
<sequence>MSTQSYLTFKILVIGSTYVGKTAIIQQYLDSNINNTGIEIGIDMREKNVNINNQIITLQFWNGPGHEKYQISANYVKKDCCIIVYNDQDREPIKTLDYWKNLFLKLSNIVDPENFPIFVIQNDFEENNEIIKSYLVEQWCIQNKIKQLYKISARDNQIINETFLDIATILLRQKQNMMMNKIQQKINISDDFPNIKSSESTIIKTQLKCNMQEKIELFQCYNQHDSPPIIVILDDNLKGVQRLICSQCINDIRGRFNGINIDEAIQTIEERKNNFLDIISDSTSKILNILNNYLGEIKQNKNQILQTMDQMISQVTIWMEEIQQFEFKQCSYNFFDEIDQLNKSVEEIRTKQIDEFKNVFQTINQSYEKKIQLTKQLLYEHLINAQNTLRLHSSCVYFKRLNLDIKTDYVDTKIYNCLQYKLVQEVKQNEWCHALAFNHNQSIMVGSLNNNIKIWNFQQGQLLNKNIILDGHEKLVKTIVFSKRYNWFFSGGEDHTIRSWKEKQGWFSSNKWESSKANKTHSNWVIQLILNQQENELISCSVDKTIKIWRISYDQNSIKFVQSLEKHQQSVLSISLSQSQQQLISWGEDQQVILWEKNQQLKWQFKNIILLSIQEINRGARFLMDNQIICKTSQRQVEVYKLIKDQYQRQSIFGFEDQNHDQKPQEFQIIFNIPTQLIVIKHHKQFYFFKNNLDDDKFQQVCQPLECQKEVSFFNITNDGKYFVVWIWYPLLRFRIYELIYNNNQ</sequence>
<feature type="repeat" description="WD" evidence="1">
    <location>
        <begin position="564"/>
        <end position="596"/>
    </location>
</feature>
<keyword evidence="1" id="KW-0853">WD repeat</keyword>
<evidence type="ECO:0000313" key="3">
    <source>
        <dbReference type="Proteomes" id="UP000692954"/>
    </source>
</evidence>
<dbReference type="OrthoDB" id="307093at2759"/>
<dbReference type="GO" id="GO:0016226">
    <property type="term" value="P:iron-sulfur cluster assembly"/>
    <property type="evidence" value="ECO:0007669"/>
    <property type="project" value="TreeGrafter"/>
</dbReference>
<dbReference type="InterPro" id="IPR001680">
    <property type="entry name" value="WD40_rpt"/>
</dbReference>
<organism evidence="2 3">
    <name type="scientific">Paramecium sonneborni</name>
    <dbReference type="NCBI Taxonomy" id="65129"/>
    <lineage>
        <taxon>Eukaryota</taxon>
        <taxon>Sar</taxon>
        <taxon>Alveolata</taxon>
        <taxon>Ciliophora</taxon>
        <taxon>Intramacronucleata</taxon>
        <taxon>Oligohymenophorea</taxon>
        <taxon>Peniculida</taxon>
        <taxon>Parameciidae</taxon>
        <taxon>Paramecium</taxon>
    </lineage>
</organism>
<feature type="repeat" description="WD" evidence="1">
    <location>
        <begin position="518"/>
        <end position="559"/>
    </location>
</feature>
<dbReference type="Proteomes" id="UP000692954">
    <property type="component" value="Unassembled WGS sequence"/>
</dbReference>
<dbReference type="Pfam" id="PF00400">
    <property type="entry name" value="WD40"/>
    <property type="match status" value="4"/>
</dbReference>
<keyword evidence="3" id="KW-1185">Reference proteome</keyword>